<evidence type="ECO:0000256" key="3">
    <source>
        <dbReference type="ARBA" id="ARBA00022989"/>
    </source>
</evidence>
<protein>
    <recommendedName>
        <fullName evidence="9">Tetraspanin</fullName>
    </recommendedName>
</protein>
<dbReference type="EMBL" id="JTDE01020804">
    <property type="protein sequence ID" value="KAF7233790.1"/>
    <property type="molecule type" value="Genomic_DNA"/>
</dbReference>
<evidence type="ECO:0008006" key="9">
    <source>
        <dbReference type="Google" id="ProtNLM"/>
    </source>
</evidence>
<keyword evidence="3 6" id="KW-1133">Transmembrane helix</keyword>
<feature type="transmembrane region" description="Helical" evidence="6">
    <location>
        <begin position="54"/>
        <end position="77"/>
    </location>
</feature>
<dbReference type="CDD" id="cd03127">
    <property type="entry name" value="tetraspanin_LEL"/>
    <property type="match status" value="1"/>
</dbReference>
<proteinExistence type="predicted"/>
<dbReference type="Pfam" id="PF00335">
    <property type="entry name" value="Tetraspanin"/>
    <property type="match status" value="1"/>
</dbReference>
<dbReference type="InterPro" id="IPR018499">
    <property type="entry name" value="Tetraspanin/Peripherin"/>
</dbReference>
<evidence type="ECO:0000256" key="4">
    <source>
        <dbReference type="ARBA" id="ARBA00023136"/>
    </source>
</evidence>
<dbReference type="SUPFAM" id="SSF48652">
    <property type="entry name" value="Tetraspanin"/>
    <property type="match status" value="1"/>
</dbReference>
<accession>A0A8S9YGL8</accession>
<dbReference type="Gene3D" id="1.10.1450.10">
    <property type="entry name" value="Tetraspanin"/>
    <property type="match status" value="1"/>
</dbReference>
<sequence length="355" mass="39745">MFPKTLDRRINRLFTFHLLFVLTLIGTAAIGLGFSLRALFEPFRSCPVLNIGFILFWFYAVVSACQLCLGLSTLSALGVRSWKSRHSTTKSNPNNPSQFVEASSLFVGRSRHVIRKGFQNNSSLEVSYERVSKTCCSVNTGKCSDQTGWLQSIAVLATALILGHMTTFIWSCSLQQELIGSRSTFPSRIMNLFIEAKVQSLEPQKTGSMSAAECWGRIQQELECCGPTNYTDWLVYNSTSQYDRLEDLPKSCFCSHQPVICNQSSVIQVVDRYLYTDGCTHFLTLRMQRHSIVLIIIAPFCTILLMITFLSDLIYTLKTAYLIVKYTESNACSGDAVKSEADDENDVTSSDSSFS</sequence>
<evidence type="ECO:0000256" key="6">
    <source>
        <dbReference type="SAM" id="Phobius"/>
    </source>
</evidence>
<evidence type="ECO:0000256" key="1">
    <source>
        <dbReference type="ARBA" id="ARBA00004141"/>
    </source>
</evidence>
<dbReference type="GO" id="GO:0016020">
    <property type="term" value="C:membrane"/>
    <property type="evidence" value="ECO:0007669"/>
    <property type="project" value="UniProtKB-SubCell"/>
</dbReference>
<comment type="caution">
    <text evidence="7">The sequence shown here is derived from an EMBL/GenBank/DDBJ whole genome shotgun (WGS) entry which is preliminary data.</text>
</comment>
<feature type="region of interest" description="Disordered" evidence="5">
    <location>
        <begin position="336"/>
        <end position="355"/>
    </location>
</feature>
<name>A0A8S9YGL8_9TREM</name>
<comment type="subcellular location">
    <subcellularLocation>
        <location evidence="1">Membrane</location>
        <topology evidence="1">Multi-pass membrane protein</topology>
    </subcellularLocation>
</comment>
<keyword evidence="8" id="KW-1185">Reference proteome</keyword>
<evidence type="ECO:0000256" key="5">
    <source>
        <dbReference type="SAM" id="MobiDB-lite"/>
    </source>
</evidence>
<reference evidence="7" key="1">
    <citation type="submission" date="2019-07" db="EMBL/GenBank/DDBJ databases">
        <title>Annotation for the trematode Paragonimus miyazaki's.</title>
        <authorList>
            <person name="Choi Y.-J."/>
        </authorList>
    </citation>
    <scope>NUCLEOTIDE SEQUENCE</scope>
    <source>
        <strain evidence="7">Japan</strain>
    </source>
</reference>
<evidence type="ECO:0000313" key="7">
    <source>
        <dbReference type="EMBL" id="KAF7233790.1"/>
    </source>
</evidence>
<feature type="transmembrane region" description="Helical" evidence="6">
    <location>
        <begin position="292"/>
        <end position="315"/>
    </location>
</feature>
<keyword evidence="2 6" id="KW-0812">Transmembrane</keyword>
<dbReference type="InterPro" id="IPR008952">
    <property type="entry name" value="Tetraspanin_EC2_sf"/>
</dbReference>
<keyword evidence="4 6" id="KW-0472">Membrane</keyword>
<organism evidence="7 8">
    <name type="scientific">Paragonimus skrjabini miyazakii</name>
    <dbReference type="NCBI Taxonomy" id="59628"/>
    <lineage>
        <taxon>Eukaryota</taxon>
        <taxon>Metazoa</taxon>
        <taxon>Spiralia</taxon>
        <taxon>Lophotrochozoa</taxon>
        <taxon>Platyhelminthes</taxon>
        <taxon>Trematoda</taxon>
        <taxon>Digenea</taxon>
        <taxon>Plagiorchiida</taxon>
        <taxon>Troglotremata</taxon>
        <taxon>Troglotrematidae</taxon>
        <taxon>Paragonimus</taxon>
    </lineage>
</organism>
<dbReference type="AlphaFoldDB" id="A0A8S9YGL8"/>
<evidence type="ECO:0000256" key="2">
    <source>
        <dbReference type="ARBA" id="ARBA00022692"/>
    </source>
</evidence>
<dbReference type="Proteomes" id="UP000822476">
    <property type="component" value="Unassembled WGS sequence"/>
</dbReference>
<gene>
    <name evidence="7" type="ORF">EG68_05345</name>
</gene>
<evidence type="ECO:0000313" key="8">
    <source>
        <dbReference type="Proteomes" id="UP000822476"/>
    </source>
</evidence>
<dbReference type="OrthoDB" id="10033535at2759"/>
<feature type="transmembrane region" description="Helical" evidence="6">
    <location>
        <begin position="12"/>
        <end position="34"/>
    </location>
</feature>